<dbReference type="Proteomes" id="UP000544090">
    <property type="component" value="Unassembled WGS sequence"/>
</dbReference>
<gene>
    <name evidence="2" type="ORF">HGG74_11660</name>
</gene>
<sequence>MGGRGRAAAARAAGPGQRRRRNGPGRGGRAVSALRVEPAEVIPAGFAELPAGAPRIAVVVSLTFPGMTAQTLELMRRFTRTAFEALLAAGARAELVDSAAADLLPPAELAGCDGVLFLGGGDVDGALYGHHGYVPNSYGVDRRADEYCLELIRGVLDRDQPLLAICRGSQLLNVACGGTLVPDLDPWQLHRGGPGKPIFLDEEVSLVPGSRIARILGRERATVRSGHHQAVGTVAPALAVAAVADDGVVEGTEHREKSWVLGVQWHPEDSDGSAGDRALLFEAFVARCAGRPAPADALARTS</sequence>
<evidence type="ECO:0000256" key="1">
    <source>
        <dbReference type="SAM" id="MobiDB-lite"/>
    </source>
</evidence>
<dbReference type="PROSITE" id="PS51273">
    <property type="entry name" value="GATASE_TYPE_1"/>
    <property type="match status" value="1"/>
</dbReference>
<accession>A0A7X6HFG9</accession>
<evidence type="ECO:0000313" key="3">
    <source>
        <dbReference type="Proteomes" id="UP000544090"/>
    </source>
</evidence>
<protein>
    <submittedName>
        <fullName evidence="2">Gamma-glutamyl-gamma-aminobutyrate hydrolase family protein</fullName>
    </submittedName>
</protein>
<keyword evidence="2" id="KW-0378">Hydrolase</keyword>
<dbReference type="AlphaFoldDB" id="A0A7X6HFG9"/>
<reference evidence="2 3" key="1">
    <citation type="submission" date="2020-04" db="EMBL/GenBank/DDBJ databases">
        <title>Arthrobacter sp. nov.</title>
        <authorList>
            <person name="Liu S."/>
        </authorList>
    </citation>
    <scope>NUCLEOTIDE SEQUENCE [LARGE SCALE GENOMIC DNA]</scope>
    <source>
        <strain evidence="2 3">E918</strain>
    </source>
</reference>
<dbReference type="InterPro" id="IPR011697">
    <property type="entry name" value="Peptidase_C26"/>
</dbReference>
<name>A0A7X6HFG9_9MICC</name>
<keyword evidence="3" id="KW-1185">Reference proteome</keyword>
<evidence type="ECO:0000313" key="2">
    <source>
        <dbReference type="EMBL" id="NKX55188.1"/>
    </source>
</evidence>
<dbReference type="PANTHER" id="PTHR43235">
    <property type="entry name" value="GLUTAMINE AMIDOTRANSFERASE PB2B2.05-RELATED"/>
    <property type="match status" value="1"/>
</dbReference>
<dbReference type="Pfam" id="PF07722">
    <property type="entry name" value="Peptidase_C26"/>
    <property type="match status" value="1"/>
</dbReference>
<dbReference type="InterPro" id="IPR029062">
    <property type="entry name" value="Class_I_gatase-like"/>
</dbReference>
<dbReference type="InterPro" id="IPR044668">
    <property type="entry name" value="PuuD-like"/>
</dbReference>
<dbReference type="PANTHER" id="PTHR43235:SF1">
    <property type="entry name" value="GLUTAMINE AMIDOTRANSFERASE PB2B2.05-RELATED"/>
    <property type="match status" value="1"/>
</dbReference>
<feature type="compositionally biased region" description="Low complexity" evidence="1">
    <location>
        <begin position="1"/>
        <end position="16"/>
    </location>
</feature>
<dbReference type="SUPFAM" id="SSF52317">
    <property type="entry name" value="Class I glutamine amidotransferase-like"/>
    <property type="match status" value="1"/>
</dbReference>
<dbReference type="EMBL" id="JAAZSQ010000010">
    <property type="protein sequence ID" value="NKX55188.1"/>
    <property type="molecule type" value="Genomic_DNA"/>
</dbReference>
<proteinExistence type="predicted"/>
<dbReference type="GO" id="GO:0005829">
    <property type="term" value="C:cytosol"/>
    <property type="evidence" value="ECO:0007669"/>
    <property type="project" value="TreeGrafter"/>
</dbReference>
<feature type="region of interest" description="Disordered" evidence="1">
    <location>
        <begin position="1"/>
        <end position="30"/>
    </location>
</feature>
<dbReference type="GO" id="GO:0006598">
    <property type="term" value="P:polyamine catabolic process"/>
    <property type="evidence" value="ECO:0007669"/>
    <property type="project" value="TreeGrafter"/>
</dbReference>
<comment type="caution">
    <text evidence="2">The sequence shown here is derived from an EMBL/GenBank/DDBJ whole genome shotgun (WGS) entry which is preliminary data.</text>
</comment>
<dbReference type="GO" id="GO:0033969">
    <property type="term" value="F:gamma-glutamyl-gamma-aminobutyrate hydrolase activity"/>
    <property type="evidence" value="ECO:0007669"/>
    <property type="project" value="TreeGrafter"/>
</dbReference>
<dbReference type="Gene3D" id="3.40.50.880">
    <property type="match status" value="1"/>
</dbReference>
<organism evidence="2 3">
    <name type="scientific">Arthrobacter mobilis</name>
    <dbReference type="NCBI Taxonomy" id="2724944"/>
    <lineage>
        <taxon>Bacteria</taxon>
        <taxon>Bacillati</taxon>
        <taxon>Actinomycetota</taxon>
        <taxon>Actinomycetes</taxon>
        <taxon>Micrococcales</taxon>
        <taxon>Micrococcaceae</taxon>
        <taxon>Arthrobacter</taxon>
    </lineage>
</organism>